<evidence type="ECO:0000256" key="1">
    <source>
        <dbReference type="ARBA" id="ARBA00023002"/>
    </source>
</evidence>
<dbReference type="Pfam" id="PF00296">
    <property type="entry name" value="Bac_luciferase"/>
    <property type="match status" value="1"/>
</dbReference>
<sequence length="312" mass="33648">MAVRIGYLVPTRESVMAGRHEAAPLLALAERAEALGYDSVWVGDSLLARPRHEPFTLLAAAAARTRRVALGTAVLLPALRNPVILAHQVATLDRIAEGRLILGVGVASDVPNIRAEFEAAGVPFERRAARMLEGLRLCRALWRGEPVDWDGRWTVRQGVLGPTPHRPGGPPIWLAGSVPATVERVGRHFDGWFPNGPSPQDYAATWTRMRAVAREAGRDPEALTGAAYLTLAVDEDAARAEARLDAFLAAYYGQRPDAMRKKQACYAGPLSGARAWLQGFVAAGATHLVLRFAGEQERHMEALAGIGATLAH</sequence>
<dbReference type="EMBL" id="BMKS01000009">
    <property type="protein sequence ID" value="GGG40481.1"/>
    <property type="molecule type" value="Genomic_DNA"/>
</dbReference>
<organism evidence="3 4">
    <name type="scientific">Caldovatus sediminis</name>
    <dbReference type="NCBI Taxonomy" id="2041189"/>
    <lineage>
        <taxon>Bacteria</taxon>
        <taxon>Pseudomonadati</taxon>
        <taxon>Pseudomonadota</taxon>
        <taxon>Alphaproteobacteria</taxon>
        <taxon>Acetobacterales</taxon>
        <taxon>Roseomonadaceae</taxon>
        <taxon>Caldovatus</taxon>
    </lineage>
</organism>
<reference evidence="3 4" key="1">
    <citation type="journal article" date="2014" name="Int. J. Syst. Evol. Microbiol.">
        <title>Complete genome sequence of Corynebacterium casei LMG S-19264T (=DSM 44701T), isolated from a smear-ripened cheese.</title>
        <authorList>
            <consortium name="US DOE Joint Genome Institute (JGI-PGF)"/>
            <person name="Walter F."/>
            <person name="Albersmeier A."/>
            <person name="Kalinowski J."/>
            <person name="Ruckert C."/>
        </authorList>
    </citation>
    <scope>NUCLEOTIDE SEQUENCE [LARGE SCALE GENOMIC DNA]</scope>
    <source>
        <strain evidence="3 4">CGMCC 1.16330</strain>
    </source>
</reference>
<keyword evidence="4" id="KW-1185">Reference proteome</keyword>
<dbReference type="RefSeq" id="WP_188901648.1">
    <property type="nucleotide sequence ID" value="NZ_BMKS01000009.1"/>
</dbReference>
<dbReference type="SUPFAM" id="SSF51679">
    <property type="entry name" value="Bacterial luciferase-like"/>
    <property type="match status" value="1"/>
</dbReference>
<dbReference type="GO" id="GO:0016705">
    <property type="term" value="F:oxidoreductase activity, acting on paired donors, with incorporation or reduction of molecular oxygen"/>
    <property type="evidence" value="ECO:0007669"/>
    <property type="project" value="InterPro"/>
</dbReference>
<dbReference type="PANTHER" id="PTHR43244">
    <property type="match status" value="1"/>
</dbReference>
<dbReference type="InterPro" id="IPR036661">
    <property type="entry name" value="Luciferase-like_sf"/>
</dbReference>
<dbReference type="NCBIfam" id="TIGR03619">
    <property type="entry name" value="F420_Rv2161c"/>
    <property type="match status" value="1"/>
</dbReference>
<proteinExistence type="predicted"/>
<name>A0A8J2ZDI4_9PROT</name>
<gene>
    <name evidence="3" type="primary">hmd</name>
    <name evidence="3" type="ORF">GCM10010964_30130</name>
</gene>
<dbReference type="InterPro" id="IPR019921">
    <property type="entry name" value="Lucif-like_OxRdtase_Rv2161c"/>
</dbReference>
<keyword evidence="1" id="KW-0560">Oxidoreductase</keyword>
<dbReference type="Gene3D" id="3.20.20.30">
    <property type="entry name" value="Luciferase-like domain"/>
    <property type="match status" value="1"/>
</dbReference>
<evidence type="ECO:0000313" key="4">
    <source>
        <dbReference type="Proteomes" id="UP000597507"/>
    </source>
</evidence>
<accession>A0A8J2ZDI4</accession>
<dbReference type="PANTHER" id="PTHR43244:SF1">
    <property type="entry name" value="5,10-METHYLENETETRAHYDROMETHANOPTERIN REDUCTASE"/>
    <property type="match status" value="1"/>
</dbReference>
<dbReference type="InterPro" id="IPR011251">
    <property type="entry name" value="Luciferase-like_dom"/>
</dbReference>
<evidence type="ECO:0000259" key="2">
    <source>
        <dbReference type="Pfam" id="PF00296"/>
    </source>
</evidence>
<dbReference type="AlphaFoldDB" id="A0A8J2ZDI4"/>
<comment type="caution">
    <text evidence="3">The sequence shown here is derived from an EMBL/GenBank/DDBJ whole genome shotgun (WGS) entry which is preliminary data.</text>
</comment>
<evidence type="ECO:0000313" key="3">
    <source>
        <dbReference type="EMBL" id="GGG40481.1"/>
    </source>
</evidence>
<dbReference type="Proteomes" id="UP000597507">
    <property type="component" value="Unassembled WGS sequence"/>
</dbReference>
<protein>
    <submittedName>
        <fullName evidence="3">N5,N10-methylene tetrahydromethanopterin reductase</fullName>
    </submittedName>
</protein>
<dbReference type="InterPro" id="IPR050564">
    <property type="entry name" value="F420-G6PD/mer"/>
</dbReference>
<feature type="domain" description="Luciferase-like" evidence="2">
    <location>
        <begin position="4"/>
        <end position="303"/>
    </location>
</feature>